<keyword evidence="2" id="KW-1185">Reference proteome</keyword>
<keyword evidence="1" id="KW-0547">Nucleotide-binding</keyword>
<dbReference type="PANTHER" id="PTHR35526">
    <property type="entry name" value="ANTI-SIGMA-F FACTOR RSBW-RELATED"/>
    <property type="match status" value="1"/>
</dbReference>
<dbReference type="RefSeq" id="WP_197990462.1">
    <property type="nucleotide sequence ID" value="NZ_JACYXC010000001.1"/>
</dbReference>
<evidence type="ECO:0000313" key="2">
    <source>
        <dbReference type="Proteomes" id="UP000807371"/>
    </source>
</evidence>
<proteinExistence type="predicted"/>
<dbReference type="CDD" id="cd16936">
    <property type="entry name" value="HATPase_RsbW-like"/>
    <property type="match status" value="1"/>
</dbReference>
<organism evidence="1 2">
    <name type="scientific">Streptomyces pactum</name>
    <dbReference type="NCBI Taxonomy" id="68249"/>
    <lineage>
        <taxon>Bacteria</taxon>
        <taxon>Bacillati</taxon>
        <taxon>Actinomycetota</taxon>
        <taxon>Actinomycetes</taxon>
        <taxon>Kitasatosporales</taxon>
        <taxon>Streptomycetaceae</taxon>
        <taxon>Streptomyces</taxon>
    </lineage>
</organism>
<name>A0ABS0NPK3_9ACTN</name>
<dbReference type="EMBL" id="JACYXC010000001">
    <property type="protein sequence ID" value="MBH5337132.1"/>
    <property type="molecule type" value="Genomic_DNA"/>
</dbReference>
<dbReference type="Proteomes" id="UP000807371">
    <property type="component" value="Unassembled WGS sequence"/>
</dbReference>
<dbReference type="GO" id="GO:0005524">
    <property type="term" value="F:ATP binding"/>
    <property type="evidence" value="ECO:0007669"/>
    <property type="project" value="UniProtKB-KW"/>
</dbReference>
<accession>A0ABS0NPK3</accession>
<dbReference type="SUPFAM" id="SSF55874">
    <property type="entry name" value="ATPase domain of HSP90 chaperone/DNA topoisomerase II/histidine kinase"/>
    <property type="match status" value="1"/>
</dbReference>
<comment type="caution">
    <text evidence="1">The sequence shown here is derived from an EMBL/GenBank/DDBJ whole genome shotgun (WGS) entry which is preliminary data.</text>
</comment>
<reference evidence="1 2" key="1">
    <citation type="submission" date="2020-09" db="EMBL/GenBank/DDBJ databases">
        <title>Biosynthesis of the nuclear factor of activated T cells inhibitor NFAT-133 and its congeners in Streptomyces pactum.</title>
        <authorList>
            <person name="Zhou W."/>
            <person name="Posri P."/>
            <person name="Abugrain M.E."/>
            <person name="Weisberg A.J."/>
            <person name="Chang J.H."/>
            <person name="Mahmud T."/>
        </authorList>
    </citation>
    <scope>NUCLEOTIDE SEQUENCE [LARGE SCALE GENOMIC DNA]</scope>
    <source>
        <strain evidence="1 2">ATCC 27456</strain>
    </source>
</reference>
<evidence type="ECO:0000313" key="1">
    <source>
        <dbReference type="EMBL" id="MBH5337132.1"/>
    </source>
</evidence>
<keyword evidence="1" id="KW-0067">ATP-binding</keyword>
<dbReference type="Gene3D" id="3.30.565.10">
    <property type="entry name" value="Histidine kinase-like ATPase, C-terminal domain"/>
    <property type="match status" value="1"/>
</dbReference>
<gene>
    <name evidence="1" type="ORF">IHE55_21130</name>
</gene>
<dbReference type="InterPro" id="IPR036890">
    <property type="entry name" value="HATPase_C_sf"/>
</dbReference>
<dbReference type="PANTHER" id="PTHR35526:SF3">
    <property type="entry name" value="ANTI-SIGMA-F FACTOR RSBW"/>
    <property type="match status" value="1"/>
</dbReference>
<protein>
    <submittedName>
        <fullName evidence="1">ATP-binding protein</fullName>
    </submittedName>
</protein>
<sequence length="151" mass="16808">MPKDPFPMPFEQPWEYEISFPRDPRGPKVVRAALYTMLTAHHLDPLIERAALLTSELTTNSVRYSDHPVCVRVRWEHPVLRVSVSDSNPELPAVLKPGAEDECGRGLFILEVFADRWGGFSLGKEVFGMGGKTVWFELGLGDPPPIPALAA</sequence>
<dbReference type="InterPro" id="IPR050267">
    <property type="entry name" value="Anti-sigma-factor_SerPK"/>
</dbReference>